<proteinExistence type="predicted"/>
<evidence type="ECO:0000256" key="1">
    <source>
        <dbReference type="SAM" id="MobiDB-lite"/>
    </source>
</evidence>
<gene>
    <name evidence="2" type="ORF">COLO4_38054</name>
</gene>
<dbReference type="AlphaFoldDB" id="A0A1R3FX80"/>
<protein>
    <submittedName>
        <fullName evidence="2">Uncharacterized protein</fullName>
    </submittedName>
</protein>
<name>A0A1R3FX80_9ROSI</name>
<evidence type="ECO:0000313" key="3">
    <source>
        <dbReference type="Proteomes" id="UP000187203"/>
    </source>
</evidence>
<dbReference type="EMBL" id="AWUE01024532">
    <property type="protein sequence ID" value="OMO50478.1"/>
    <property type="molecule type" value="Genomic_DNA"/>
</dbReference>
<organism evidence="2 3">
    <name type="scientific">Corchorus olitorius</name>
    <dbReference type="NCBI Taxonomy" id="93759"/>
    <lineage>
        <taxon>Eukaryota</taxon>
        <taxon>Viridiplantae</taxon>
        <taxon>Streptophyta</taxon>
        <taxon>Embryophyta</taxon>
        <taxon>Tracheophyta</taxon>
        <taxon>Spermatophyta</taxon>
        <taxon>Magnoliopsida</taxon>
        <taxon>eudicotyledons</taxon>
        <taxon>Gunneridae</taxon>
        <taxon>Pentapetalae</taxon>
        <taxon>rosids</taxon>
        <taxon>malvids</taxon>
        <taxon>Malvales</taxon>
        <taxon>Malvaceae</taxon>
        <taxon>Grewioideae</taxon>
        <taxon>Apeibeae</taxon>
        <taxon>Corchorus</taxon>
    </lineage>
</organism>
<dbReference type="Proteomes" id="UP000187203">
    <property type="component" value="Unassembled WGS sequence"/>
</dbReference>
<feature type="region of interest" description="Disordered" evidence="1">
    <location>
        <begin position="41"/>
        <end position="64"/>
    </location>
</feature>
<reference evidence="3" key="1">
    <citation type="submission" date="2013-09" db="EMBL/GenBank/DDBJ databases">
        <title>Corchorus olitorius genome sequencing.</title>
        <authorList>
            <person name="Alam M."/>
            <person name="Haque M.S."/>
            <person name="Islam M.S."/>
            <person name="Emdad E.M."/>
            <person name="Islam M.M."/>
            <person name="Ahmed B."/>
            <person name="Halim A."/>
            <person name="Hossen Q.M.M."/>
            <person name="Hossain M.Z."/>
            <person name="Ahmed R."/>
            <person name="Khan M.M."/>
            <person name="Islam R."/>
            <person name="Rashid M.M."/>
            <person name="Khan S.A."/>
            <person name="Rahman M.S."/>
            <person name="Alam M."/>
            <person name="Yahiya A.S."/>
            <person name="Khan M.S."/>
            <person name="Azam M.S."/>
            <person name="Haque T."/>
            <person name="Lashkar M.Z.H."/>
            <person name="Akhand A.I."/>
            <person name="Morshed G."/>
            <person name="Roy S."/>
            <person name="Uddin K.S."/>
            <person name="Rabeya T."/>
            <person name="Hossain A.S."/>
            <person name="Chowdhury A."/>
            <person name="Snigdha A.R."/>
            <person name="Mortoza M.S."/>
            <person name="Matin S.A."/>
            <person name="Hoque S.M.E."/>
            <person name="Islam M.K."/>
            <person name="Roy D.K."/>
            <person name="Haider R."/>
            <person name="Moosa M.M."/>
            <person name="Elias S.M."/>
            <person name="Hasan A.M."/>
            <person name="Jahan S."/>
            <person name="Shafiuddin M."/>
            <person name="Mahmood N."/>
            <person name="Shommy N.S."/>
        </authorList>
    </citation>
    <scope>NUCLEOTIDE SEQUENCE [LARGE SCALE GENOMIC DNA]</scope>
    <source>
        <strain evidence="3">cv. O-4</strain>
    </source>
</reference>
<keyword evidence="3" id="KW-1185">Reference proteome</keyword>
<evidence type="ECO:0000313" key="2">
    <source>
        <dbReference type="EMBL" id="OMO50478.1"/>
    </source>
</evidence>
<accession>A0A1R3FX80</accession>
<comment type="caution">
    <text evidence="2">The sequence shown here is derived from an EMBL/GenBank/DDBJ whole genome shotgun (WGS) entry which is preliminary data.</text>
</comment>
<sequence length="130" mass="14969">MEPTVDRLDLNLSDESRCCSRQIRFKTRTFRRVPPRLVQILPMKDEEGEPGTNPREPRPRLTRTGTKVPPFWQLGPILPSFVCSAFSLTISHVNFFMEVLAVELALSSSWYPIDVAKRDPHDANYKVPCR</sequence>